<feature type="compositionally biased region" description="Basic residues" evidence="3">
    <location>
        <begin position="129"/>
        <end position="155"/>
    </location>
</feature>
<dbReference type="EMBL" id="CP042218">
    <property type="protein sequence ID" value="QDW67486.1"/>
    <property type="molecule type" value="Genomic_DNA"/>
</dbReference>
<dbReference type="HAMAP" id="MF_00926">
    <property type="entry name" value="DksA"/>
    <property type="match status" value="1"/>
</dbReference>
<sequence length="437" mass="46781">MSVRSIKEASADWGARRRARLPLQSGQGITARFPVQASGVWRRPQARSPERFPVAGLDCRCRVRPRIGDASLPLPGRRPAARADRRPLVPEGSPIVAVKKTVKKAAKAAKPAAGKAAPKKAAKAPAKAAAKKAPAKAAPKKAAKPAAKKAVKAPVRKAAEKKVVAKKAVAKKAVAKKAVTPAAPAKKVAAKKVAPAKKAAVGKAAPAKAPAKAAKPVAKAAPAKKVAPAVMAPAARTAPATARKATAKPSTKVGQAQPEARKAPARPVGKVAVALTNRQAPPPAPKTRYKVIAYKTDEATGRPILPAGYRPGPEEEYMSPLQLEYFRQRLLDWRADLVDESKQTIENLKDEVRDVGDDAERATRETENSLELRTRDRYRKLIGKIDSTLKRVDSGEYGFSVDSGEEIGLDRLEARLTAERTIDEQERWEHLQKQIGD</sequence>
<proteinExistence type="inferred from homology"/>
<dbReference type="GO" id="GO:0005737">
    <property type="term" value="C:cytoplasm"/>
    <property type="evidence" value="ECO:0007669"/>
    <property type="project" value="UniProtKB-SubCell"/>
</dbReference>
<dbReference type="InterPro" id="IPR048489">
    <property type="entry name" value="DksA_N"/>
</dbReference>
<dbReference type="InterPro" id="IPR012784">
    <property type="entry name" value="DksA_RNA_pol-bd"/>
</dbReference>
<evidence type="ECO:0000256" key="1">
    <source>
        <dbReference type="HAMAP-Rule" id="MF_00926"/>
    </source>
</evidence>
<evidence type="ECO:0000313" key="6">
    <source>
        <dbReference type="Proteomes" id="UP000316584"/>
    </source>
</evidence>
<evidence type="ECO:0000256" key="2">
    <source>
        <dbReference type="PROSITE-ProRule" id="PRU00510"/>
    </source>
</evidence>
<protein>
    <recommendedName>
        <fullName evidence="1">RNA polymerase-binding transcription factor DksA</fullName>
    </recommendedName>
</protein>
<dbReference type="GO" id="GO:0008270">
    <property type="term" value="F:zinc ion binding"/>
    <property type="evidence" value="ECO:0007669"/>
    <property type="project" value="UniProtKB-UniRule"/>
</dbReference>
<dbReference type="Proteomes" id="UP000316584">
    <property type="component" value="Chromosome"/>
</dbReference>
<name>A0A518N6D2_9GAMM</name>
<reference evidence="5 6" key="1">
    <citation type="submission" date="2019-07" db="EMBL/GenBank/DDBJ databases">
        <title>Full genome sequence of Luteimonas sp. Gr-4.</title>
        <authorList>
            <person name="Im W.-T."/>
        </authorList>
    </citation>
    <scope>NUCLEOTIDE SEQUENCE [LARGE SCALE GENOMIC DNA]</scope>
    <source>
        <strain evidence="5 6">Gr-4</strain>
    </source>
</reference>
<keyword evidence="1" id="KW-0479">Metal-binding</keyword>
<feature type="compositionally biased region" description="Low complexity" evidence="3">
    <location>
        <begin position="176"/>
        <end position="249"/>
    </location>
</feature>
<evidence type="ECO:0000313" key="5">
    <source>
        <dbReference type="EMBL" id="QDW67486.1"/>
    </source>
</evidence>
<keyword evidence="1" id="KW-0963">Cytoplasm</keyword>
<feature type="coiled-coil region" evidence="1">
    <location>
        <begin position="338"/>
        <end position="365"/>
    </location>
</feature>
<keyword evidence="1" id="KW-0862">Zinc</keyword>
<feature type="compositionally biased region" description="Basic residues" evidence="3">
    <location>
        <begin position="164"/>
        <end position="175"/>
    </location>
</feature>
<dbReference type="OrthoDB" id="9803742at2"/>
<dbReference type="GO" id="GO:0010468">
    <property type="term" value="P:regulation of gene expression"/>
    <property type="evidence" value="ECO:0007669"/>
    <property type="project" value="UniProtKB-UniRule"/>
</dbReference>
<dbReference type="PANTHER" id="PTHR33823">
    <property type="entry name" value="RNA POLYMERASE-BINDING TRANSCRIPTION FACTOR DKSA-RELATED"/>
    <property type="match status" value="1"/>
</dbReference>
<organism evidence="5 6">
    <name type="scientific">Luteimonas granuli</name>
    <dbReference type="NCBI Taxonomy" id="1176533"/>
    <lineage>
        <taxon>Bacteria</taxon>
        <taxon>Pseudomonadati</taxon>
        <taxon>Pseudomonadota</taxon>
        <taxon>Gammaproteobacteria</taxon>
        <taxon>Lysobacterales</taxon>
        <taxon>Lysobacteraceae</taxon>
        <taxon>Luteimonas</taxon>
    </lineage>
</organism>
<feature type="zinc finger region" description="dksA C4-type" evidence="2">
    <location>
        <begin position="400"/>
        <end position="424"/>
    </location>
</feature>
<dbReference type="KEGG" id="lug:FPZ22_11870"/>
<accession>A0A518N6D2</accession>
<feature type="domain" description="DnaK suppressor protein DksA N-terminal" evidence="4">
    <location>
        <begin position="322"/>
        <end position="392"/>
    </location>
</feature>
<dbReference type="Gene3D" id="1.20.120.910">
    <property type="entry name" value="DksA, coiled-coil domain"/>
    <property type="match status" value="1"/>
</dbReference>
<dbReference type="SUPFAM" id="SSF109635">
    <property type="entry name" value="DnaK suppressor protein DksA, alpha-hairpin domain"/>
    <property type="match status" value="1"/>
</dbReference>
<dbReference type="PROSITE" id="PS51128">
    <property type="entry name" value="ZF_DKSA_2"/>
    <property type="match status" value="1"/>
</dbReference>
<dbReference type="PANTHER" id="PTHR33823:SF2">
    <property type="entry name" value="RNA POLYMERASE-BINDING TRANSCRIPTION FACTOR DKSA"/>
    <property type="match status" value="1"/>
</dbReference>
<keyword evidence="1" id="KW-0863">Zinc-finger</keyword>
<keyword evidence="6" id="KW-1185">Reference proteome</keyword>
<dbReference type="InterPro" id="IPR037187">
    <property type="entry name" value="DnaK_N"/>
</dbReference>
<dbReference type="NCBIfam" id="TIGR02420">
    <property type="entry name" value="dksA"/>
    <property type="match status" value="1"/>
</dbReference>
<comment type="subunit">
    <text evidence="1">Interacts directly with the RNA polymerase.</text>
</comment>
<evidence type="ECO:0000256" key="3">
    <source>
        <dbReference type="SAM" id="MobiDB-lite"/>
    </source>
</evidence>
<evidence type="ECO:0000259" key="4">
    <source>
        <dbReference type="Pfam" id="PF21157"/>
    </source>
</evidence>
<comment type="subcellular location">
    <subcellularLocation>
        <location evidence="1">Cytoplasm</location>
    </subcellularLocation>
</comment>
<feature type="region of interest" description="Disordered" evidence="3">
    <location>
        <begin position="108"/>
        <end position="268"/>
    </location>
</feature>
<comment type="function">
    <text evidence="1">Transcription factor that acts by binding directly to the RNA polymerase (RNAP). Required for negative regulation of rRNA expression and positive regulation of several amino acid biosynthesis promoters. Also required for regulation of fis expression.</text>
</comment>
<comment type="caution">
    <text evidence="1">Lacks conserved residue(s) required for the propagation of feature annotation.</text>
</comment>
<comment type="similarity">
    <text evidence="1">Belongs to the DksA family.</text>
</comment>
<gene>
    <name evidence="1 5" type="primary">dksA</name>
    <name evidence="5" type="ORF">FPZ22_11870</name>
</gene>
<dbReference type="AlphaFoldDB" id="A0A518N6D2"/>
<keyword evidence="1" id="KW-0175">Coiled coil</keyword>
<dbReference type="Pfam" id="PF21157">
    <property type="entry name" value="DksA_N"/>
    <property type="match status" value="1"/>
</dbReference>